<evidence type="ECO:0000313" key="2">
    <source>
        <dbReference type="Proteomes" id="UP000032545"/>
    </source>
</evidence>
<dbReference type="Proteomes" id="UP000032545">
    <property type="component" value="Unassembled WGS sequence"/>
</dbReference>
<evidence type="ECO:0000313" key="1">
    <source>
        <dbReference type="EMBL" id="KJE20515.1"/>
    </source>
</evidence>
<dbReference type="EMBL" id="JYFN01000058">
    <property type="protein sequence ID" value="KJE20515.1"/>
    <property type="molecule type" value="Genomic_DNA"/>
</dbReference>
<dbReference type="PIRSF" id="PIRSF024492">
    <property type="entry name" value="UCP024492"/>
    <property type="match status" value="1"/>
</dbReference>
<dbReference type="InterPro" id="IPR014519">
    <property type="entry name" value="UCP024492"/>
</dbReference>
<name>A0A0D8B8T0_9ACTN</name>
<dbReference type="AlphaFoldDB" id="A0A0D8B8T0"/>
<organism evidence="1 2">
    <name type="scientific">Frankia torreyi</name>
    <dbReference type="NCBI Taxonomy" id="1856"/>
    <lineage>
        <taxon>Bacteria</taxon>
        <taxon>Bacillati</taxon>
        <taxon>Actinomycetota</taxon>
        <taxon>Actinomycetes</taxon>
        <taxon>Frankiales</taxon>
        <taxon>Frankiaceae</taxon>
        <taxon>Frankia</taxon>
    </lineage>
</organism>
<evidence type="ECO:0008006" key="3">
    <source>
        <dbReference type="Google" id="ProtNLM"/>
    </source>
</evidence>
<dbReference type="Pfam" id="PF04343">
    <property type="entry name" value="DUF488"/>
    <property type="match status" value="1"/>
</dbReference>
<comment type="caution">
    <text evidence="1">The sequence shown here is derived from an EMBL/GenBank/DDBJ whole genome shotgun (WGS) entry which is preliminary data.</text>
</comment>
<dbReference type="InterPro" id="IPR007438">
    <property type="entry name" value="DUF488"/>
</dbReference>
<reference evidence="1 2" key="2">
    <citation type="journal article" date="2016" name="Genome Announc.">
        <title>Permanent Draft Genome Sequences for Two Variants of Frankia sp. Strain CpI1, the First Frankia Strain Isolated from Root Nodules of Comptonia peregrina.</title>
        <authorList>
            <person name="Oshone R."/>
            <person name="Hurst S.G.IV."/>
            <person name="Abebe-Akele F."/>
            <person name="Simpson S."/>
            <person name="Morris K."/>
            <person name="Thomas W.K."/>
            <person name="Tisa L.S."/>
        </authorList>
    </citation>
    <scope>NUCLEOTIDE SEQUENCE [LARGE SCALE GENOMIC DNA]</scope>
    <source>
        <strain evidence="2">CpI1-S</strain>
    </source>
</reference>
<sequence>MPVLLSVGHGTLAADRLAGLLREAGVALLVDVRSAPGSRHNPQVARGNIERWLPAAGVRYRWEPRLGGRRRAPADSPDVALVNRSFAGYAAWMRSAAFGGAVDELLAEAATIRTAVMCAETLWWRCHRRMIADFVTLARCGQVSHLHHDGRLDPHRPTAGVRRRDDGLLVYDAGTLFAQ</sequence>
<keyword evidence="2" id="KW-1185">Reference proteome</keyword>
<proteinExistence type="predicted"/>
<protein>
    <recommendedName>
        <fullName evidence="3">DUF488 domain-containing protein</fullName>
    </recommendedName>
</protein>
<gene>
    <name evidence="1" type="ORF">FF36_05187</name>
</gene>
<dbReference type="PANTHER" id="PTHR39337:SF1">
    <property type="entry name" value="BLR5642 PROTEIN"/>
    <property type="match status" value="1"/>
</dbReference>
<reference evidence="2" key="1">
    <citation type="submission" date="2015-02" db="EMBL/GenBank/DDBJ databases">
        <title>Draft Genome of Frankia sp. CpI1-S.</title>
        <authorList>
            <person name="Oshone R.T."/>
            <person name="Ngom M."/>
            <person name="Ghodhbane-Gtari F."/>
            <person name="Gtari M."/>
            <person name="Morris K."/>
            <person name="Thomas K."/>
            <person name="Sen A."/>
            <person name="Tisa L.S."/>
        </authorList>
    </citation>
    <scope>NUCLEOTIDE SEQUENCE [LARGE SCALE GENOMIC DNA]</scope>
    <source>
        <strain evidence="2">CpI1-S</strain>
    </source>
</reference>
<accession>A0A0D8B8T0</accession>
<dbReference type="PANTHER" id="PTHR39337">
    <property type="entry name" value="BLR5642 PROTEIN"/>
    <property type="match status" value="1"/>
</dbReference>
<dbReference type="PATRIC" id="fig|1502723.3.peg.5396"/>